<dbReference type="GO" id="GO:0016627">
    <property type="term" value="F:oxidoreductase activity, acting on the CH-CH group of donors"/>
    <property type="evidence" value="ECO:0007669"/>
    <property type="project" value="TreeGrafter"/>
</dbReference>
<evidence type="ECO:0000256" key="1">
    <source>
        <dbReference type="ARBA" id="ARBA00023002"/>
    </source>
</evidence>
<name>A0A5C8P965_9HYPH</name>
<dbReference type="AlphaFoldDB" id="A0A5C8P965"/>
<reference evidence="3 4" key="1">
    <citation type="submission" date="2019-06" db="EMBL/GenBank/DDBJ databases">
        <title>New taxonomy in bacterial strain CC-CFT640, isolated from vineyard.</title>
        <authorList>
            <person name="Lin S.-Y."/>
            <person name="Tsai C.-F."/>
            <person name="Young C.-C."/>
        </authorList>
    </citation>
    <scope>NUCLEOTIDE SEQUENCE [LARGE SCALE GENOMIC DNA]</scope>
    <source>
        <strain evidence="3 4">CC-CFT640</strain>
    </source>
</reference>
<accession>A0A5C8P965</accession>
<dbReference type="GO" id="GO:0070967">
    <property type="term" value="F:coenzyme F420 binding"/>
    <property type="evidence" value="ECO:0007669"/>
    <property type="project" value="TreeGrafter"/>
</dbReference>
<dbReference type="Pfam" id="PF01243">
    <property type="entry name" value="PNPOx_N"/>
    <property type="match status" value="1"/>
</dbReference>
<comment type="caution">
    <text evidence="3">The sequence shown here is derived from an EMBL/GenBank/DDBJ whole genome shotgun (WGS) entry which is preliminary data.</text>
</comment>
<evidence type="ECO:0000313" key="3">
    <source>
        <dbReference type="EMBL" id="TXL69725.1"/>
    </source>
</evidence>
<gene>
    <name evidence="3" type="ORF">FHP25_37605</name>
</gene>
<dbReference type="SUPFAM" id="SSF50475">
    <property type="entry name" value="FMN-binding split barrel"/>
    <property type="match status" value="1"/>
</dbReference>
<protein>
    <recommendedName>
        <fullName evidence="2">Pyridoxamine 5'-phosphate oxidase N-terminal domain-containing protein</fullName>
    </recommendedName>
</protein>
<dbReference type="PANTHER" id="PTHR35176">
    <property type="entry name" value="HEME OXYGENASE HI_0854-RELATED"/>
    <property type="match status" value="1"/>
</dbReference>
<dbReference type="Proteomes" id="UP000321638">
    <property type="component" value="Unassembled WGS sequence"/>
</dbReference>
<dbReference type="GO" id="GO:0005829">
    <property type="term" value="C:cytosol"/>
    <property type="evidence" value="ECO:0007669"/>
    <property type="project" value="TreeGrafter"/>
</dbReference>
<dbReference type="OrthoDB" id="162914at2"/>
<dbReference type="Gene3D" id="2.30.110.10">
    <property type="entry name" value="Electron Transport, Fmn-binding Protein, Chain A"/>
    <property type="match status" value="1"/>
</dbReference>
<sequence>MARSITVAKFRDVANGLQEGQFAVGERVKIDSLSGLDPIYKALLDRPITVTLGLVGPDGRIGLTPMWFDYEGDHVLVNTASHRPKCGWIRKNPQFTILIVNPDNPYHWVQLKCAVDHEEREWEAGGERVTRQLDKIWTKYTGNPPPYGLRDPAIDEKRVLFVCNVDRIATFGKP</sequence>
<dbReference type="InterPro" id="IPR012349">
    <property type="entry name" value="Split_barrel_FMN-bd"/>
</dbReference>
<feature type="domain" description="Pyridoxamine 5'-phosphate oxidase N-terminal" evidence="2">
    <location>
        <begin position="39"/>
        <end position="168"/>
    </location>
</feature>
<organism evidence="3 4">
    <name type="scientific">Vineibacter terrae</name>
    <dbReference type="NCBI Taxonomy" id="2586908"/>
    <lineage>
        <taxon>Bacteria</taxon>
        <taxon>Pseudomonadati</taxon>
        <taxon>Pseudomonadota</taxon>
        <taxon>Alphaproteobacteria</taxon>
        <taxon>Hyphomicrobiales</taxon>
        <taxon>Vineibacter</taxon>
    </lineage>
</organism>
<dbReference type="InterPro" id="IPR052019">
    <property type="entry name" value="F420H2_bilvrd_red/Heme_oxyg"/>
</dbReference>
<proteinExistence type="predicted"/>
<dbReference type="InterPro" id="IPR011576">
    <property type="entry name" value="Pyridox_Oxase_N"/>
</dbReference>
<keyword evidence="4" id="KW-1185">Reference proteome</keyword>
<evidence type="ECO:0000313" key="4">
    <source>
        <dbReference type="Proteomes" id="UP000321638"/>
    </source>
</evidence>
<dbReference type="PANTHER" id="PTHR35176:SF6">
    <property type="entry name" value="HEME OXYGENASE HI_0854-RELATED"/>
    <property type="match status" value="1"/>
</dbReference>
<keyword evidence="1" id="KW-0560">Oxidoreductase</keyword>
<dbReference type="RefSeq" id="WP_147852159.1">
    <property type="nucleotide sequence ID" value="NZ_VDUZ01000073.1"/>
</dbReference>
<dbReference type="EMBL" id="VDUZ01000073">
    <property type="protein sequence ID" value="TXL69725.1"/>
    <property type="molecule type" value="Genomic_DNA"/>
</dbReference>
<evidence type="ECO:0000259" key="2">
    <source>
        <dbReference type="Pfam" id="PF01243"/>
    </source>
</evidence>